<dbReference type="Pfam" id="PF02517">
    <property type="entry name" value="Rce1-like"/>
    <property type="match status" value="1"/>
</dbReference>
<dbReference type="InterPro" id="IPR003675">
    <property type="entry name" value="Rce1/LyrA-like_dom"/>
</dbReference>
<keyword evidence="3" id="KW-0482">Metalloprotease</keyword>
<evidence type="ECO:0000313" key="4">
    <source>
        <dbReference type="Proteomes" id="UP000468443"/>
    </source>
</evidence>
<reference evidence="3 4" key="1">
    <citation type="submission" date="2020-01" db="EMBL/GenBank/DDBJ databases">
        <title>Muriicola jejuensis KCTC 22299.</title>
        <authorList>
            <person name="Wang G."/>
        </authorList>
    </citation>
    <scope>NUCLEOTIDE SEQUENCE [LARGE SCALE GENOMIC DNA]</scope>
    <source>
        <strain evidence="3 4">KCTC 22299</strain>
    </source>
</reference>
<name>A0A6P0ULR9_9FLAO</name>
<feature type="transmembrane region" description="Helical" evidence="1">
    <location>
        <begin position="157"/>
        <end position="177"/>
    </location>
</feature>
<dbReference type="RefSeq" id="WP_163693633.1">
    <property type="nucleotide sequence ID" value="NZ_FXTW01000004.1"/>
</dbReference>
<dbReference type="GO" id="GO:0080120">
    <property type="term" value="P:CAAX-box protein maturation"/>
    <property type="evidence" value="ECO:0007669"/>
    <property type="project" value="UniProtKB-ARBA"/>
</dbReference>
<comment type="caution">
    <text evidence="3">The sequence shown here is derived from an EMBL/GenBank/DDBJ whole genome shotgun (WGS) entry which is preliminary data.</text>
</comment>
<dbReference type="GO" id="GO:0004175">
    <property type="term" value="F:endopeptidase activity"/>
    <property type="evidence" value="ECO:0007669"/>
    <property type="project" value="UniProtKB-ARBA"/>
</dbReference>
<keyword evidence="1" id="KW-1133">Transmembrane helix</keyword>
<dbReference type="PANTHER" id="PTHR36435">
    <property type="entry name" value="SLR1288 PROTEIN"/>
    <property type="match status" value="1"/>
</dbReference>
<evidence type="ECO:0000256" key="1">
    <source>
        <dbReference type="SAM" id="Phobius"/>
    </source>
</evidence>
<keyword evidence="1" id="KW-0472">Membrane</keyword>
<dbReference type="EMBL" id="JAABOP010000003">
    <property type="protein sequence ID" value="NER11186.1"/>
    <property type="molecule type" value="Genomic_DNA"/>
</dbReference>
<dbReference type="GO" id="GO:0006508">
    <property type="term" value="P:proteolysis"/>
    <property type="evidence" value="ECO:0007669"/>
    <property type="project" value="UniProtKB-KW"/>
</dbReference>
<feature type="transmembrane region" description="Helical" evidence="1">
    <location>
        <begin position="104"/>
        <end position="124"/>
    </location>
</feature>
<protein>
    <submittedName>
        <fullName evidence="3">CPBP family intramembrane metalloprotease</fullName>
    </submittedName>
</protein>
<keyword evidence="4" id="KW-1185">Reference proteome</keyword>
<gene>
    <name evidence="3" type="ORF">GWK09_11700</name>
</gene>
<keyword evidence="3" id="KW-0645">Protease</keyword>
<evidence type="ECO:0000313" key="3">
    <source>
        <dbReference type="EMBL" id="NER11186.1"/>
    </source>
</evidence>
<proteinExistence type="predicted"/>
<dbReference type="AlphaFoldDB" id="A0A6P0ULR9"/>
<keyword evidence="3" id="KW-0378">Hydrolase</keyword>
<dbReference type="GO" id="GO:0008237">
    <property type="term" value="F:metallopeptidase activity"/>
    <property type="evidence" value="ECO:0007669"/>
    <property type="project" value="UniProtKB-KW"/>
</dbReference>
<sequence length="181" mass="20559">MILKHLWSFALKPEYTAYRGISTDVRIKVLASAVFWNLLLGIGLAILAEGIFISLGIEQGEHKTVEMFSSYSLPQVFLLMVILAPLIEESLFRGPLVFFRKSPYFPFAFYMSCILFGLVHLGNFENSDHLLPWTPLLVAPQTLMGFFLGFLRVRLGLEYAILMHMAHNGLLFLLISFTELP</sequence>
<dbReference type="Proteomes" id="UP000468443">
    <property type="component" value="Unassembled WGS sequence"/>
</dbReference>
<feature type="domain" description="CAAX prenyl protease 2/Lysostaphin resistance protein A-like" evidence="2">
    <location>
        <begin position="76"/>
        <end position="169"/>
    </location>
</feature>
<dbReference type="PANTHER" id="PTHR36435:SF1">
    <property type="entry name" value="CAAX AMINO TERMINAL PROTEASE FAMILY PROTEIN"/>
    <property type="match status" value="1"/>
</dbReference>
<dbReference type="InterPro" id="IPR052710">
    <property type="entry name" value="CAAX_protease"/>
</dbReference>
<keyword evidence="1" id="KW-0812">Transmembrane</keyword>
<evidence type="ECO:0000259" key="2">
    <source>
        <dbReference type="Pfam" id="PF02517"/>
    </source>
</evidence>
<accession>A0A6P0ULR9</accession>
<feature type="transmembrane region" description="Helical" evidence="1">
    <location>
        <begin position="73"/>
        <end position="92"/>
    </location>
</feature>
<feature type="transmembrane region" description="Helical" evidence="1">
    <location>
        <begin position="130"/>
        <end position="150"/>
    </location>
</feature>
<organism evidence="3 4">
    <name type="scientific">Muriicola jejuensis</name>
    <dbReference type="NCBI Taxonomy" id="504488"/>
    <lineage>
        <taxon>Bacteria</taxon>
        <taxon>Pseudomonadati</taxon>
        <taxon>Bacteroidota</taxon>
        <taxon>Flavobacteriia</taxon>
        <taxon>Flavobacteriales</taxon>
        <taxon>Flavobacteriaceae</taxon>
        <taxon>Muriicola</taxon>
    </lineage>
</organism>
<feature type="transmembrane region" description="Helical" evidence="1">
    <location>
        <begin position="29"/>
        <end position="53"/>
    </location>
</feature>